<keyword evidence="3" id="KW-1185">Reference proteome</keyword>
<dbReference type="AlphaFoldDB" id="A0AAW1W215"/>
<dbReference type="Proteomes" id="UP001457282">
    <property type="component" value="Unassembled WGS sequence"/>
</dbReference>
<proteinExistence type="predicted"/>
<name>A0AAW1W215_RUBAR</name>
<organism evidence="2 3">
    <name type="scientific">Rubus argutus</name>
    <name type="common">Southern blackberry</name>
    <dbReference type="NCBI Taxonomy" id="59490"/>
    <lineage>
        <taxon>Eukaryota</taxon>
        <taxon>Viridiplantae</taxon>
        <taxon>Streptophyta</taxon>
        <taxon>Embryophyta</taxon>
        <taxon>Tracheophyta</taxon>
        <taxon>Spermatophyta</taxon>
        <taxon>Magnoliopsida</taxon>
        <taxon>eudicotyledons</taxon>
        <taxon>Gunneridae</taxon>
        <taxon>Pentapetalae</taxon>
        <taxon>rosids</taxon>
        <taxon>fabids</taxon>
        <taxon>Rosales</taxon>
        <taxon>Rosaceae</taxon>
        <taxon>Rosoideae</taxon>
        <taxon>Rosoideae incertae sedis</taxon>
        <taxon>Rubus</taxon>
    </lineage>
</organism>
<evidence type="ECO:0000313" key="3">
    <source>
        <dbReference type="Proteomes" id="UP001457282"/>
    </source>
</evidence>
<gene>
    <name evidence="2" type="ORF">M0R45_037101</name>
</gene>
<evidence type="ECO:0000313" key="2">
    <source>
        <dbReference type="EMBL" id="KAK9913279.1"/>
    </source>
</evidence>
<dbReference type="PANTHER" id="PTHR34130:SF5">
    <property type="entry name" value="OS08G0243800 PROTEIN"/>
    <property type="match status" value="1"/>
</dbReference>
<accession>A0AAW1W215</accession>
<dbReference type="EMBL" id="JBEDUW010000007">
    <property type="protein sequence ID" value="KAK9913279.1"/>
    <property type="molecule type" value="Genomic_DNA"/>
</dbReference>
<feature type="region of interest" description="Disordered" evidence="1">
    <location>
        <begin position="1"/>
        <end position="24"/>
    </location>
</feature>
<reference evidence="2 3" key="1">
    <citation type="journal article" date="2023" name="G3 (Bethesda)">
        <title>A chromosome-length genome assembly and annotation of blackberry (Rubus argutus, cv. 'Hillquist').</title>
        <authorList>
            <person name="Bruna T."/>
            <person name="Aryal R."/>
            <person name="Dudchenko O."/>
            <person name="Sargent D.J."/>
            <person name="Mead D."/>
            <person name="Buti M."/>
            <person name="Cavallini A."/>
            <person name="Hytonen T."/>
            <person name="Andres J."/>
            <person name="Pham M."/>
            <person name="Weisz D."/>
            <person name="Mascagni F."/>
            <person name="Usai G."/>
            <person name="Natali L."/>
            <person name="Bassil N."/>
            <person name="Fernandez G.E."/>
            <person name="Lomsadze A."/>
            <person name="Armour M."/>
            <person name="Olukolu B."/>
            <person name="Poorten T."/>
            <person name="Britton C."/>
            <person name="Davik J."/>
            <person name="Ashrafi H."/>
            <person name="Aiden E.L."/>
            <person name="Borodovsky M."/>
            <person name="Worthington M."/>
        </authorList>
    </citation>
    <scope>NUCLEOTIDE SEQUENCE [LARGE SCALE GENOMIC DNA]</scope>
    <source>
        <strain evidence="2">PI 553951</strain>
    </source>
</reference>
<evidence type="ECO:0000256" key="1">
    <source>
        <dbReference type="SAM" id="MobiDB-lite"/>
    </source>
</evidence>
<dbReference type="PANTHER" id="PTHR34130">
    <property type="entry name" value="OS08G0243800 PROTEIN"/>
    <property type="match status" value="1"/>
</dbReference>
<sequence length="265" mass="29942">MVAQLDSDLSLEENQFHGQEDDPYEAEETLSLCDLLTPGDSANLDDFSKEYQTSSFDQDQDNFFEFFSEEFTASTYPFGDKDIIFCGKLIPYNKEAPHVAAAEKKTQKNTETSNKSSTKKWRFFRWKRFRRSKSKVVLNCSKQSQVKGANSTTKNISFPTVKSYKRCDLSLGTVSKSKWYLFMTGMARFPTEMELRDIKSRQSRRSPSTMFGDNCKASNELMGKGNKEISSSNGNSRAKGLWGLLRGIGFSSQHPKAVAKAASFS</sequence>
<comment type="caution">
    <text evidence="2">The sequence shown here is derived from an EMBL/GenBank/DDBJ whole genome shotgun (WGS) entry which is preliminary data.</text>
</comment>
<protein>
    <submittedName>
        <fullName evidence="2">Uncharacterized protein</fullName>
    </submittedName>
</protein>